<evidence type="ECO:0000313" key="4">
    <source>
        <dbReference type="EMBL" id="MDA0159557.1"/>
    </source>
</evidence>
<keyword evidence="1 4" id="KW-0645">Protease</keyword>
<evidence type="ECO:0000313" key="5">
    <source>
        <dbReference type="Proteomes" id="UP001149140"/>
    </source>
</evidence>
<organism evidence="4 5">
    <name type="scientific">Solirubrobacter ginsenosidimutans</name>
    <dbReference type="NCBI Taxonomy" id="490573"/>
    <lineage>
        <taxon>Bacteria</taxon>
        <taxon>Bacillati</taxon>
        <taxon>Actinomycetota</taxon>
        <taxon>Thermoleophilia</taxon>
        <taxon>Solirubrobacterales</taxon>
        <taxon>Solirubrobacteraceae</taxon>
        <taxon>Solirubrobacter</taxon>
    </lineage>
</organism>
<dbReference type="EMBL" id="JAPDOD010000002">
    <property type="protein sequence ID" value="MDA0159557.1"/>
    <property type="molecule type" value="Genomic_DNA"/>
</dbReference>
<evidence type="ECO:0000256" key="1">
    <source>
        <dbReference type="ARBA" id="ARBA00022670"/>
    </source>
</evidence>
<comment type="caution">
    <text evidence="4">The sequence shown here is derived from an EMBL/GenBank/DDBJ whole genome shotgun (WGS) entry which is preliminary data.</text>
</comment>
<dbReference type="Proteomes" id="UP001149140">
    <property type="component" value="Unassembled WGS sequence"/>
</dbReference>
<dbReference type="Gene3D" id="2.40.10.120">
    <property type="match status" value="1"/>
</dbReference>
<dbReference type="Pfam" id="PF13365">
    <property type="entry name" value="Trypsin_2"/>
    <property type="match status" value="1"/>
</dbReference>
<keyword evidence="5" id="KW-1185">Reference proteome</keyword>
<evidence type="ECO:0000259" key="3">
    <source>
        <dbReference type="PROSITE" id="PS50106"/>
    </source>
</evidence>
<dbReference type="InterPro" id="IPR051201">
    <property type="entry name" value="Chloro_Bact_Ser_Proteases"/>
</dbReference>
<dbReference type="SUPFAM" id="SSF50156">
    <property type="entry name" value="PDZ domain-like"/>
    <property type="match status" value="1"/>
</dbReference>
<reference evidence="4" key="1">
    <citation type="submission" date="2022-10" db="EMBL/GenBank/DDBJ databases">
        <title>The WGS of Solirubrobacter ginsenosidimutans DSM 21036.</title>
        <authorList>
            <person name="Jiang Z."/>
        </authorList>
    </citation>
    <scope>NUCLEOTIDE SEQUENCE</scope>
    <source>
        <strain evidence="4">DSM 21036</strain>
    </source>
</reference>
<dbReference type="GO" id="GO:0006508">
    <property type="term" value="P:proteolysis"/>
    <property type="evidence" value="ECO:0007669"/>
    <property type="project" value="UniProtKB-KW"/>
</dbReference>
<dbReference type="RefSeq" id="WP_270038297.1">
    <property type="nucleotide sequence ID" value="NZ_JAPDOD010000002.1"/>
</dbReference>
<dbReference type="PANTHER" id="PTHR43343">
    <property type="entry name" value="PEPTIDASE S12"/>
    <property type="match status" value="1"/>
</dbReference>
<dbReference type="AlphaFoldDB" id="A0A9X3S023"/>
<dbReference type="Pfam" id="PF17820">
    <property type="entry name" value="PDZ_6"/>
    <property type="match status" value="1"/>
</dbReference>
<feature type="domain" description="PDZ" evidence="3">
    <location>
        <begin position="183"/>
        <end position="289"/>
    </location>
</feature>
<dbReference type="PRINTS" id="PR00834">
    <property type="entry name" value="PROTEASES2C"/>
</dbReference>
<dbReference type="InterPro" id="IPR009003">
    <property type="entry name" value="Peptidase_S1_PA"/>
</dbReference>
<gene>
    <name evidence="4" type="ORF">OM076_04715</name>
</gene>
<keyword evidence="2" id="KW-0378">Hydrolase</keyword>
<evidence type="ECO:0000256" key="2">
    <source>
        <dbReference type="ARBA" id="ARBA00022801"/>
    </source>
</evidence>
<dbReference type="InterPro" id="IPR041489">
    <property type="entry name" value="PDZ_6"/>
</dbReference>
<dbReference type="GO" id="GO:0004252">
    <property type="term" value="F:serine-type endopeptidase activity"/>
    <property type="evidence" value="ECO:0007669"/>
    <property type="project" value="InterPro"/>
</dbReference>
<name>A0A9X3S023_9ACTN</name>
<dbReference type="InterPro" id="IPR036034">
    <property type="entry name" value="PDZ_sf"/>
</dbReference>
<sequence>MSPSTTATIARQVGPAVIGLRSGSRGGSGVIVAPGVAVTLARNIRKDELTVRVGESDRAARVTGVDPTVDLAVLTLEGPELPEPIEWATGEDVTIGSEIYALADPFGRGLRVTPGTVSRAPSGLRGPSGRLIEGVIEHTAPLPRGSGGGPLVDADGRIVGLNAIRRDGGLIVAWPAAVLRDRATTLASGRATAPPRLGVALVGARQARRLRAAVGLEPIDGLLIQAVESGSRADRAGVARGDVIVAIDEAAVSEPDLLYAALDAATDSDIAIKIVRGTKELVLIVRLGDES</sequence>
<protein>
    <submittedName>
        <fullName evidence="4">S1C family serine protease</fullName>
    </submittedName>
</protein>
<dbReference type="SMART" id="SM00228">
    <property type="entry name" value="PDZ"/>
    <property type="match status" value="1"/>
</dbReference>
<dbReference type="PANTHER" id="PTHR43343:SF3">
    <property type="entry name" value="PROTEASE DO-LIKE 8, CHLOROPLASTIC"/>
    <property type="match status" value="1"/>
</dbReference>
<dbReference type="SUPFAM" id="SSF50494">
    <property type="entry name" value="Trypsin-like serine proteases"/>
    <property type="match status" value="1"/>
</dbReference>
<accession>A0A9X3S023</accession>
<dbReference type="InterPro" id="IPR001478">
    <property type="entry name" value="PDZ"/>
</dbReference>
<dbReference type="PROSITE" id="PS50106">
    <property type="entry name" value="PDZ"/>
    <property type="match status" value="1"/>
</dbReference>
<proteinExistence type="predicted"/>
<dbReference type="Gene3D" id="2.30.42.10">
    <property type="match status" value="1"/>
</dbReference>
<dbReference type="InterPro" id="IPR001940">
    <property type="entry name" value="Peptidase_S1C"/>
</dbReference>